<evidence type="ECO:0000313" key="2">
    <source>
        <dbReference type="EMBL" id="CZR69284.1"/>
    </source>
</evidence>
<evidence type="ECO:0000313" key="3">
    <source>
        <dbReference type="Proteomes" id="UP000184330"/>
    </source>
</evidence>
<dbReference type="EMBL" id="FJOG01000068">
    <property type="protein sequence ID" value="CZR69284.1"/>
    <property type="molecule type" value="Genomic_DNA"/>
</dbReference>
<accession>A0A1L7XW67</accession>
<sequence>MPQKLVAASYAELKFVTTEMDDTSAGIWSIGTMSLPMILVFIDYECHRDGNILIPWDEIAHRLNPGSSSQTLGERRDEDVEMADATEEPDSDEAAVDSERGGALQLEHAMAIRARDRKCSATGTLLTADRPADKQNDKITFDHMFDSGQELSAAADVGQKCGEPMLNAGTRHEERFQSAQPGVTKLSHPAQFDGSRPYMISSQVVYPVIVAGSRLFARETQNPQPHTHQASLSAAVKLEVDGTSFITRRQLAILLGSNSYFRHAGFELPSIILIPTTPPSECLAIKVTSHQAQRQMNVKDQLANDKKNDPGFVGRQRIFLQSQINNLELLCRFQRSGSPSGFLQESHLVDSAGGLTCLGPMAFPPGHPAIIAAGLTPRIRPRTKQDTSTMV</sequence>
<feature type="region of interest" description="Disordered" evidence="1">
    <location>
        <begin position="64"/>
        <end position="98"/>
    </location>
</feature>
<dbReference type="AlphaFoldDB" id="A0A1L7XW67"/>
<reference evidence="2 3" key="1">
    <citation type="submission" date="2016-03" db="EMBL/GenBank/DDBJ databases">
        <authorList>
            <person name="Ploux O."/>
        </authorList>
    </citation>
    <scope>NUCLEOTIDE SEQUENCE [LARGE SCALE GENOMIC DNA]</scope>
    <source>
        <strain evidence="2 3">UAMH 11012</strain>
    </source>
</reference>
<name>A0A1L7XW67_9HELO</name>
<protein>
    <submittedName>
        <fullName evidence="2">Uncharacterized protein</fullName>
    </submittedName>
</protein>
<dbReference type="OrthoDB" id="5401902at2759"/>
<dbReference type="Proteomes" id="UP000184330">
    <property type="component" value="Unassembled WGS sequence"/>
</dbReference>
<gene>
    <name evidence="2" type="ORF">PAC_19184</name>
</gene>
<keyword evidence="3" id="KW-1185">Reference proteome</keyword>
<evidence type="ECO:0000256" key="1">
    <source>
        <dbReference type="SAM" id="MobiDB-lite"/>
    </source>
</evidence>
<proteinExistence type="predicted"/>
<feature type="compositionally biased region" description="Acidic residues" evidence="1">
    <location>
        <begin position="79"/>
        <end position="96"/>
    </location>
</feature>
<organism evidence="2 3">
    <name type="scientific">Phialocephala subalpina</name>
    <dbReference type="NCBI Taxonomy" id="576137"/>
    <lineage>
        <taxon>Eukaryota</taxon>
        <taxon>Fungi</taxon>
        <taxon>Dikarya</taxon>
        <taxon>Ascomycota</taxon>
        <taxon>Pezizomycotina</taxon>
        <taxon>Leotiomycetes</taxon>
        <taxon>Helotiales</taxon>
        <taxon>Mollisiaceae</taxon>
        <taxon>Phialocephala</taxon>
        <taxon>Phialocephala fortinii species complex</taxon>
    </lineage>
</organism>